<comment type="caution">
    <text evidence="2">The sequence shown here is derived from an EMBL/GenBank/DDBJ whole genome shotgun (WGS) entry which is preliminary data.</text>
</comment>
<accession>A0A4Y2URI2</accession>
<dbReference type="EMBL" id="BGPR01038802">
    <property type="protein sequence ID" value="GBO14684.1"/>
    <property type="molecule type" value="Genomic_DNA"/>
</dbReference>
<proteinExistence type="predicted"/>
<dbReference type="Proteomes" id="UP000499080">
    <property type="component" value="Unassembled WGS sequence"/>
</dbReference>
<evidence type="ECO:0000313" key="3">
    <source>
        <dbReference type="Proteomes" id="UP000499080"/>
    </source>
</evidence>
<evidence type="ECO:0000256" key="1">
    <source>
        <dbReference type="SAM" id="MobiDB-lite"/>
    </source>
</evidence>
<evidence type="ECO:0000313" key="2">
    <source>
        <dbReference type="EMBL" id="GBO14684.1"/>
    </source>
</evidence>
<feature type="compositionally biased region" description="Basic residues" evidence="1">
    <location>
        <begin position="26"/>
        <end position="35"/>
    </location>
</feature>
<feature type="region of interest" description="Disordered" evidence="1">
    <location>
        <begin position="26"/>
        <end position="102"/>
    </location>
</feature>
<name>A0A4Y2URI2_ARAVE</name>
<sequence length="102" mass="11600">MAIRRHPSPSSTIPNHRLRKAIKALHTRQLHRSNLHKTGDPTQIDARSKRHKNTPSGEGREKTTTTTTQTNSHFESTLNYPDDIKERARKHFNSTPSNPPSS</sequence>
<gene>
    <name evidence="2" type="ORF">AVEN_188079_1</name>
</gene>
<dbReference type="AlphaFoldDB" id="A0A4Y2URI2"/>
<protein>
    <submittedName>
        <fullName evidence="2">Uncharacterized protein</fullName>
    </submittedName>
</protein>
<keyword evidence="3" id="KW-1185">Reference proteome</keyword>
<reference evidence="2 3" key="1">
    <citation type="journal article" date="2019" name="Sci. Rep.">
        <title>Orb-weaving spider Araneus ventricosus genome elucidates the spidroin gene catalogue.</title>
        <authorList>
            <person name="Kono N."/>
            <person name="Nakamura H."/>
            <person name="Ohtoshi R."/>
            <person name="Moran D.A.P."/>
            <person name="Shinohara A."/>
            <person name="Yoshida Y."/>
            <person name="Fujiwara M."/>
            <person name="Mori M."/>
            <person name="Tomita M."/>
            <person name="Arakawa K."/>
        </authorList>
    </citation>
    <scope>NUCLEOTIDE SEQUENCE [LARGE SCALE GENOMIC DNA]</scope>
</reference>
<organism evidence="2 3">
    <name type="scientific">Araneus ventricosus</name>
    <name type="common">Orbweaver spider</name>
    <name type="synonym">Epeira ventricosa</name>
    <dbReference type="NCBI Taxonomy" id="182803"/>
    <lineage>
        <taxon>Eukaryota</taxon>
        <taxon>Metazoa</taxon>
        <taxon>Ecdysozoa</taxon>
        <taxon>Arthropoda</taxon>
        <taxon>Chelicerata</taxon>
        <taxon>Arachnida</taxon>
        <taxon>Araneae</taxon>
        <taxon>Araneomorphae</taxon>
        <taxon>Entelegynae</taxon>
        <taxon>Araneoidea</taxon>
        <taxon>Araneidae</taxon>
        <taxon>Araneus</taxon>
    </lineage>
</organism>